<dbReference type="EMBL" id="CM051397">
    <property type="protein sequence ID" value="KAJ4720874.1"/>
    <property type="molecule type" value="Genomic_DNA"/>
</dbReference>
<gene>
    <name evidence="1" type="ORF">OWV82_008627</name>
</gene>
<dbReference type="Proteomes" id="UP001164539">
    <property type="component" value="Chromosome 4"/>
</dbReference>
<protein>
    <submittedName>
        <fullName evidence="1">Cysteine/Histidine-rich C1 domain family protein</fullName>
    </submittedName>
</protein>
<evidence type="ECO:0000313" key="2">
    <source>
        <dbReference type="Proteomes" id="UP001164539"/>
    </source>
</evidence>
<accession>A0ACC1YCL9</accession>
<comment type="caution">
    <text evidence="1">The sequence shown here is derived from an EMBL/GenBank/DDBJ whole genome shotgun (WGS) entry which is preliminary data.</text>
</comment>
<keyword evidence="2" id="KW-1185">Reference proteome</keyword>
<sequence>MVNEYSEKMIFRDFIEENEEIVRREWSLSDLGEDISEPFYCYGCNEMVSGMAYTCQETGIQLHKSCAELPLQITHPLHSQHPLTFLYDFVDYDRIFICDGCNDANRCSAAFYCKLCNFYLDFKCALLMGDYFSKHDRQEYEERKKKANVDHFSHTLHSLKLGNNIGKYAKISCFYCRQGISGSAYCCFDCNLFIHESCKDEMPEELEHPFLPVHPLRIYGNNIDYFQETCAACRGDVRGIRLGNNEQGFFLHYSCARKPFQRPLILKSHDHSLFYFGYDAVLSKFRCEICGSKRKGPAYRCVECRYSKKGNFHLECISLPRIAKHRSHECDLTLCDSIKEYHSHEYCCDICEKKGNSRHHVYMCEKCNYIAHIECVIAEDGIPYWESKSKSEDKAKETDDRDERNDDIAHRESGSGDRTKKADDTDNNKGENSQEIHSSSSVARLDGDAEQEMEDAERYYCEEDEEEIVPYELNIEIDNLVDELGDIAFTLQRIKGKRANRLRSMLLSCREKIMEER</sequence>
<evidence type="ECO:0000313" key="1">
    <source>
        <dbReference type="EMBL" id="KAJ4720874.1"/>
    </source>
</evidence>
<name>A0ACC1YCL9_MELAZ</name>
<reference evidence="1 2" key="1">
    <citation type="journal article" date="2023" name="Science">
        <title>Complex scaffold remodeling in plant triterpene biosynthesis.</title>
        <authorList>
            <person name="De La Pena R."/>
            <person name="Hodgson H."/>
            <person name="Liu J.C."/>
            <person name="Stephenson M.J."/>
            <person name="Martin A.C."/>
            <person name="Owen C."/>
            <person name="Harkess A."/>
            <person name="Leebens-Mack J."/>
            <person name="Jimenez L.E."/>
            <person name="Osbourn A."/>
            <person name="Sattely E.S."/>
        </authorList>
    </citation>
    <scope>NUCLEOTIDE SEQUENCE [LARGE SCALE GENOMIC DNA]</scope>
    <source>
        <strain evidence="2">cv. JPN11</strain>
        <tissue evidence="1">Leaf</tissue>
    </source>
</reference>
<organism evidence="1 2">
    <name type="scientific">Melia azedarach</name>
    <name type="common">Chinaberry tree</name>
    <dbReference type="NCBI Taxonomy" id="155640"/>
    <lineage>
        <taxon>Eukaryota</taxon>
        <taxon>Viridiplantae</taxon>
        <taxon>Streptophyta</taxon>
        <taxon>Embryophyta</taxon>
        <taxon>Tracheophyta</taxon>
        <taxon>Spermatophyta</taxon>
        <taxon>Magnoliopsida</taxon>
        <taxon>eudicotyledons</taxon>
        <taxon>Gunneridae</taxon>
        <taxon>Pentapetalae</taxon>
        <taxon>rosids</taxon>
        <taxon>malvids</taxon>
        <taxon>Sapindales</taxon>
        <taxon>Meliaceae</taxon>
        <taxon>Melia</taxon>
    </lineage>
</organism>
<proteinExistence type="predicted"/>